<evidence type="ECO:0000313" key="3">
    <source>
        <dbReference type="Proteomes" id="UP001054945"/>
    </source>
</evidence>
<feature type="transmembrane region" description="Helical" evidence="1">
    <location>
        <begin position="166"/>
        <end position="187"/>
    </location>
</feature>
<dbReference type="AlphaFoldDB" id="A0AAV4WAW5"/>
<dbReference type="EMBL" id="BPLR01015835">
    <property type="protein sequence ID" value="GIY79019.1"/>
    <property type="molecule type" value="Genomic_DNA"/>
</dbReference>
<sequence>MKSLYIVAALSRNMFDITRLTKLAIFVSLTNFYYTLEWGMLFWHIVVIVFMYNTAGLHLILLFQNKSHQNYCTLTMNKTMEAFRTAVLDAVDKFDSFLIIPEASILVSCILNAVKSLYVTIAIREKMIPNSVALPALISWTVYYICKIKDEELSMLWPTLVVLWRFMNLFFVVFTVFCSDYVVILFLQMSLIHNYLIPFSFFVDVYVVICVVIDSFGAFYQNNWEWKGYFILTLFYFYSNLYLEKKNVLMIISHFFSEMVYLYVIRKSVSFRKSVPLYTLLLIIEYSGLYLGKPGEMKTSELVIIEKKLRFT</sequence>
<feature type="transmembrane region" description="Helical" evidence="1">
    <location>
        <begin position="199"/>
        <end position="220"/>
    </location>
</feature>
<evidence type="ECO:0000313" key="2">
    <source>
        <dbReference type="EMBL" id="GIY79019.1"/>
    </source>
</evidence>
<protein>
    <submittedName>
        <fullName evidence="2">Uncharacterized protein</fullName>
    </submittedName>
</protein>
<evidence type="ECO:0000256" key="1">
    <source>
        <dbReference type="SAM" id="Phobius"/>
    </source>
</evidence>
<organism evidence="2 3">
    <name type="scientific">Caerostris extrusa</name>
    <name type="common">Bark spider</name>
    <name type="synonym">Caerostris bankana</name>
    <dbReference type="NCBI Taxonomy" id="172846"/>
    <lineage>
        <taxon>Eukaryota</taxon>
        <taxon>Metazoa</taxon>
        <taxon>Ecdysozoa</taxon>
        <taxon>Arthropoda</taxon>
        <taxon>Chelicerata</taxon>
        <taxon>Arachnida</taxon>
        <taxon>Araneae</taxon>
        <taxon>Araneomorphae</taxon>
        <taxon>Entelegynae</taxon>
        <taxon>Araneoidea</taxon>
        <taxon>Araneidae</taxon>
        <taxon>Caerostris</taxon>
    </lineage>
</organism>
<keyword evidence="1" id="KW-0812">Transmembrane</keyword>
<feature type="transmembrane region" description="Helical" evidence="1">
    <location>
        <begin position="42"/>
        <end position="63"/>
    </location>
</feature>
<proteinExistence type="predicted"/>
<keyword evidence="1" id="KW-0472">Membrane</keyword>
<name>A0AAV4WAW5_CAEEX</name>
<reference evidence="2 3" key="1">
    <citation type="submission" date="2021-06" db="EMBL/GenBank/DDBJ databases">
        <title>Caerostris extrusa draft genome.</title>
        <authorList>
            <person name="Kono N."/>
            <person name="Arakawa K."/>
        </authorList>
    </citation>
    <scope>NUCLEOTIDE SEQUENCE [LARGE SCALE GENOMIC DNA]</scope>
</reference>
<feature type="transmembrane region" description="Helical" evidence="1">
    <location>
        <begin position="226"/>
        <end position="243"/>
    </location>
</feature>
<dbReference type="Proteomes" id="UP001054945">
    <property type="component" value="Unassembled WGS sequence"/>
</dbReference>
<gene>
    <name evidence="2" type="ORF">CEXT_141261</name>
</gene>
<keyword evidence="3" id="KW-1185">Reference proteome</keyword>
<comment type="caution">
    <text evidence="2">The sequence shown here is derived from an EMBL/GenBank/DDBJ whole genome shotgun (WGS) entry which is preliminary data.</text>
</comment>
<accession>A0AAV4WAW5</accession>
<keyword evidence="1" id="KW-1133">Transmembrane helix</keyword>